<dbReference type="OrthoDB" id="9773807at2"/>
<dbReference type="SUPFAM" id="SSF55469">
    <property type="entry name" value="FMN-dependent nitroreductase-like"/>
    <property type="match status" value="1"/>
</dbReference>
<dbReference type="PANTHER" id="PTHR43673">
    <property type="entry name" value="NAD(P)H NITROREDUCTASE YDGI-RELATED"/>
    <property type="match status" value="1"/>
</dbReference>
<dbReference type="PANTHER" id="PTHR43673:SF2">
    <property type="entry name" value="NITROREDUCTASE"/>
    <property type="match status" value="1"/>
</dbReference>
<evidence type="ECO:0000256" key="1">
    <source>
        <dbReference type="ARBA" id="ARBA00001917"/>
    </source>
</evidence>
<keyword evidence="3" id="KW-0285">Flavoprotein</keyword>
<dbReference type="EMBL" id="NQYH01000001">
    <property type="protein sequence ID" value="RIY42304.1"/>
    <property type="molecule type" value="Genomic_DNA"/>
</dbReference>
<dbReference type="InterPro" id="IPR000415">
    <property type="entry name" value="Nitroreductase-like"/>
</dbReference>
<gene>
    <name evidence="7" type="ORF">CJP73_02415</name>
</gene>
<sequence>MKSIMETIESILQARYSCRAYQAQQVSQEIIQEILDQAQRSASWCNVQPWEILLLGGEATRRFGDAYYEHVQSHPANPDFPWPERYEGVYQQRRRECGYALYNTLEIKKEDREATQRQMLENYRFFGAPHLALITTPKKLGVYGAVDCGIYVANFMALTHSHGLACIAQAAVASHPDFVRDYFNLPEDRLLVCGIAFGYEDATQKINQYRTTRDSIAHVVRWEGFN</sequence>
<feature type="domain" description="Nitroreductase" evidence="6">
    <location>
        <begin position="13"/>
        <end position="199"/>
    </location>
</feature>
<dbReference type="AlphaFoldDB" id="A0A3A1Z0P5"/>
<evidence type="ECO:0000256" key="3">
    <source>
        <dbReference type="ARBA" id="ARBA00022630"/>
    </source>
</evidence>
<dbReference type="InterPro" id="IPR029479">
    <property type="entry name" value="Nitroreductase"/>
</dbReference>
<accession>A0A3A1Z0P5</accession>
<protein>
    <submittedName>
        <fullName evidence="7">Nitroreductase</fullName>
    </submittedName>
</protein>
<keyword evidence="5" id="KW-0560">Oxidoreductase</keyword>
<dbReference type="Gene3D" id="3.40.109.10">
    <property type="entry name" value="NADH Oxidase"/>
    <property type="match status" value="1"/>
</dbReference>
<proteinExistence type="inferred from homology"/>
<evidence type="ECO:0000313" key="7">
    <source>
        <dbReference type="EMBL" id="RIY42304.1"/>
    </source>
</evidence>
<dbReference type="CDD" id="cd02136">
    <property type="entry name" value="PnbA_NfnB-like"/>
    <property type="match status" value="1"/>
</dbReference>
<comment type="cofactor">
    <cofactor evidence="1">
        <name>FMN</name>
        <dbReference type="ChEBI" id="CHEBI:58210"/>
    </cofactor>
</comment>
<comment type="caution">
    <text evidence="7">The sequence shown here is derived from an EMBL/GenBank/DDBJ whole genome shotgun (WGS) entry which is preliminary data.</text>
</comment>
<evidence type="ECO:0000256" key="2">
    <source>
        <dbReference type="ARBA" id="ARBA00007118"/>
    </source>
</evidence>
<evidence type="ECO:0000259" key="6">
    <source>
        <dbReference type="Pfam" id="PF00881"/>
    </source>
</evidence>
<keyword evidence="4" id="KW-0288">FMN</keyword>
<evidence type="ECO:0000313" key="8">
    <source>
        <dbReference type="Proteomes" id="UP000266206"/>
    </source>
</evidence>
<organism evidence="7 8">
    <name type="scientific">Neopusillimonas maritima</name>
    <dbReference type="NCBI Taxonomy" id="2026239"/>
    <lineage>
        <taxon>Bacteria</taxon>
        <taxon>Pseudomonadati</taxon>
        <taxon>Pseudomonadota</taxon>
        <taxon>Betaproteobacteria</taxon>
        <taxon>Burkholderiales</taxon>
        <taxon>Alcaligenaceae</taxon>
        <taxon>Neopusillimonas</taxon>
    </lineage>
</organism>
<comment type="similarity">
    <text evidence="2">Belongs to the nitroreductase family.</text>
</comment>
<name>A0A3A1Z0P5_9BURK</name>
<evidence type="ECO:0000256" key="5">
    <source>
        <dbReference type="ARBA" id="ARBA00023002"/>
    </source>
</evidence>
<dbReference type="Pfam" id="PF00881">
    <property type="entry name" value="Nitroreductase"/>
    <property type="match status" value="1"/>
</dbReference>
<dbReference type="GO" id="GO:0016491">
    <property type="term" value="F:oxidoreductase activity"/>
    <property type="evidence" value="ECO:0007669"/>
    <property type="project" value="UniProtKB-KW"/>
</dbReference>
<reference evidence="7 8" key="1">
    <citation type="submission" date="2017-08" db="EMBL/GenBank/DDBJ databases">
        <title>Pusillimonas indicus sp. nov., a member of the family Alcaligenaceae isolated from surface seawater.</title>
        <authorList>
            <person name="Li J."/>
        </authorList>
    </citation>
    <scope>NUCLEOTIDE SEQUENCE [LARGE SCALE GENOMIC DNA]</scope>
    <source>
        <strain evidence="7 8">L52-1-41</strain>
    </source>
</reference>
<dbReference type="RefSeq" id="WP_119515386.1">
    <property type="nucleotide sequence ID" value="NZ_NQYH01000001.1"/>
</dbReference>
<dbReference type="Proteomes" id="UP000266206">
    <property type="component" value="Unassembled WGS sequence"/>
</dbReference>
<evidence type="ECO:0000256" key="4">
    <source>
        <dbReference type="ARBA" id="ARBA00022643"/>
    </source>
</evidence>